<organism evidence="1 2">
    <name type="scientific">Dreissena polymorpha</name>
    <name type="common">Zebra mussel</name>
    <name type="synonym">Mytilus polymorpha</name>
    <dbReference type="NCBI Taxonomy" id="45954"/>
    <lineage>
        <taxon>Eukaryota</taxon>
        <taxon>Metazoa</taxon>
        <taxon>Spiralia</taxon>
        <taxon>Lophotrochozoa</taxon>
        <taxon>Mollusca</taxon>
        <taxon>Bivalvia</taxon>
        <taxon>Autobranchia</taxon>
        <taxon>Heteroconchia</taxon>
        <taxon>Euheterodonta</taxon>
        <taxon>Imparidentia</taxon>
        <taxon>Neoheterodontei</taxon>
        <taxon>Myida</taxon>
        <taxon>Dreissenoidea</taxon>
        <taxon>Dreissenidae</taxon>
        <taxon>Dreissena</taxon>
    </lineage>
</organism>
<evidence type="ECO:0000313" key="2">
    <source>
        <dbReference type="Proteomes" id="UP000828390"/>
    </source>
</evidence>
<accession>A0A9D4HC53</accession>
<proteinExistence type="predicted"/>
<gene>
    <name evidence="1" type="ORF">DPMN_072849</name>
</gene>
<comment type="caution">
    <text evidence="1">The sequence shown here is derived from an EMBL/GenBank/DDBJ whole genome shotgun (WGS) entry which is preliminary data.</text>
</comment>
<dbReference type="EMBL" id="JAIWYP010000014">
    <property type="protein sequence ID" value="KAH3713082.1"/>
    <property type="molecule type" value="Genomic_DNA"/>
</dbReference>
<name>A0A9D4HC53_DREPO</name>
<protein>
    <submittedName>
        <fullName evidence="1">Uncharacterized protein</fullName>
    </submittedName>
</protein>
<reference evidence="1" key="1">
    <citation type="journal article" date="2019" name="bioRxiv">
        <title>The Genome of the Zebra Mussel, Dreissena polymorpha: A Resource for Invasive Species Research.</title>
        <authorList>
            <person name="McCartney M.A."/>
            <person name="Auch B."/>
            <person name="Kono T."/>
            <person name="Mallez S."/>
            <person name="Zhang Y."/>
            <person name="Obille A."/>
            <person name="Becker A."/>
            <person name="Abrahante J.E."/>
            <person name="Garbe J."/>
            <person name="Badalamenti J.P."/>
            <person name="Herman A."/>
            <person name="Mangelson H."/>
            <person name="Liachko I."/>
            <person name="Sullivan S."/>
            <person name="Sone E.D."/>
            <person name="Koren S."/>
            <person name="Silverstein K.A.T."/>
            <person name="Beckman K.B."/>
            <person name="Gohl D.M."/>
        </authorList>
    </citation>
    <scope>NUCLEOTIDE SEQUENCE</scope>
    <source>
        <strain evidence="1">Duluth1</strain>
        <tissue evidence="1">Whole animal</tissue>
    </source>
</reference>
<evidence type="ECO:0000313" key="1">
    <source>
        <dbReference type="EMBL" id="KAH3713082.1"/>
    </source>
</evidence>
<reference evidence="1" key="2">
    <citation type="submission" date="2020-11" db="EMBL/GenBank/DDBJ databases">
        <authorList>
            <person name="McCartney M.A."/>
            <person name="Auch B."/>
            <person name="Kono T."/>
            <person name="Mallez S."/>
            <person name="Becker A."/>
            <person name="Gohl D.M."/>
            <person name="Silverstein K.A.T."/>
            <person name="Koren S."/>
            <person name="Bechman K.B."/>
            <person name="Herman A."/>
            <person name="Abrahante J.E."/>
            <person name="Garbe J."/>
        </authorList>
    </citation>
    <scope>NUCLEOTIDE SEQUENCE</scope>
    <source>
        <strain evidence="1">Duluth1</strain>
        <tissue evidence="1">Whole animal</tissue>
    </source>
</reference>
<sequence length="85" mass="9809">MNQQRFIDCKKKTISWVHRLTEGRVNLRTERCEDLWTYGLITLHTEGLANIRGTMFDGHGKWLNLQTECCVKLQSEGCVTIPTGK</sequence>
<dbReference type="Proteomes" id="UP000828390">
    <property type="component" value="Unassembled WGS sequence"/>
</dbReference>
<dbReference type="AlphaFoldDB" id="A0A9D4HC53"/>
<keyword evidence="2" id="KW-1185">Reference proteome</keyword>